<dbReference type="NCBIfam" id="TIGR00041">
    <property type="entry name" value="DTMP_kinase"/>
    <property type="match status" value="1"/>
</dbReference>
<dbReference type="InterPro" id="IPR018095">
    <property type="entry name" value="Thymidylate_kin_CS"/>
</dbReference>
<dbReference type="Gene3D" id="3.40.50.300">
    <property type="entry name" value="P-loop containing nucleotide triphosphate hydrolases"/>
    <property type="match status" value="1"/>
</dbReference>
<dbReference type="InterPro" id="IPR018094">
    <property type="entry name" value="Thymidylate_kinase"/>
</dbReference>
<keyword evidence="6 11" id="KW-0547">Nucleotide-binding</keyword>
<evidence type="ECO:0000256" key="5">
    <source>
        <dbReference type="ARBA" id="ARBA00022727"/>
    </source>
</evidence>
<dbReference type="InterPro" id="IPR039430">
    <property type="entry name" value="Thymidylate_kin-like_dom"/>
</dbReference>
<dbReference type="GO" id="GO:0005829">
    <property type="term" value="C:cytosol"/>
    <property type="evidence" value="ECO:0007669"/>
    <property type="project" value="TreeGrafter"/>
</dbReference>
<keyword evidence="7 11" id="KW-0418">Kinase</keyword>
<dbReference type="PROSITE" id="PS01331">
    <property type="entry name" value="THYMIDYLATE_KINASE"/>
    <property type="match status" value="1"/>
</dbReference>
<reference evidence="13 14" key="1">
    <citation type="submission" date="2018-03" db="EMBL/GenBank/DDBJ databases">
        <title>Genomic Encyclopedia of Archaeal and Bacterial Type Strains, Phase II (KMG-II): from individual species to whole genera.</title>
        <authorList>
            <person name="Goeker M."/>
        </authorList>
    </citation>
    <scope>NUCLEOTIDE SEQUENCE [LARGE SCALE GENOMIC DNA]</scope>
    <source>
        <strain evidence="13 14">DSM 100065</strain>
    </source>
</reference>
<evidence type="ECO:0000256" key="3">
    <source>
        <dbReference type="ARBA" id="ARBA00017144"/>
    </source>
</evidence>
<dbReference type="SUPFAM" id="SSF52540">
    <property type="entry name" value="P-loop containing nucleoside triphosphate hydrolases"/>
    <property type="match status" value="1"/>
</dbReference>
<keyword evidence="5 11" id="KW-0545">Nucleotide biosynthesis</keyword>
<comment type="function">
    <text evidence="10 11">Phosphorylation of dTMP to form dTDP in both de novo and salvage pathways of dTTP synthesis.</text>
</comment>
<dbReference type="Proteomes" id="UP000237752">
    <property type="component" value="Unassembled WGS sequence"/>
</dbReference>
<keyword evidence="14" id="KW-1185">Reference proteome</keyword>
<accession>A0A2T1A3F6</accession>
<name>A0A2T1A3F6_9ACTN</name>
<dbReference type="FunFam" id="3.40.50.300:FF:000225">
    <property type="entry name" value="Thymidylate kinase"/>
    <property type="match status" value="1"/>
</dbReference>
<evidence type="ECO:0000256" key="7">
    <source>
        <dbReference type="ARBA" id="ARBA00022777"/>
    </source>
</evidence>
<dbReference type="PANTHER" id="PTHR10344:SF4">
    <property type="entry name" value="UMP-CMP KINASE 2, MITOCHONDRIAL"/>
    <property type="match status" value="1"/>
</dbReference>
<keyword evidence="8 11" id="KW-0067">ATP-binding</keyword>
<dbReference type="CDD" id="cd01672">
    <property type="entry name" value="TMPK"/>
    <property type="match status" value="1"/>
</dbReference>
<evidence type="ECO:0000256" key="6">
    <source>
        <dbReference type="ARBA" id="ARBA00022741"/>
    </source>
</evidence>
<dbReference type="EC" id="2.7.4.9" evidence="2 11"/>
<evidence type="ECO:0000256" key="10">
    <source>
        <dbReference type="ARBA" id="ARBA00057735"/>
    </source>
</evidence>
<evidence type="ECO:0000256" key="2">
    <source>
        <dbReference type="ARBA" id="ARBA00012980"/>
    </source>
</evidence>
<comment type="caution">
    <text evidence="13">The sequence shown here is derived from an EMBL/GenBank/DDBJ whole genome shotgun (WGS) entry which is preliminary data.</text>
</comment>
<gene>
    <name evidence="11" type="primary">tmk</name>
    <name evidence="13" type="ORF">CLV47_103197</name>
</gene>
<evidence type="ECO:0000256" key="4">
    <source>
        <dbReference type="ARBA" id="ARBA00022679"/>
    </source>
</evidence>
<dbReference type="EMBL" id="PVUE01000003">
    <property type="protein sequence ID" value="PRZ43140.1"/>
    <property type="molecule type" value="Genomic_DNA"/>
</dbReference>
<dbReference type="GO" id="GO:0006235">
    <property type="term" value="P:dTTP biosynthetic process"/>
    <property type="evidence" value="ECO:0007669"/>
    <property type="project" value="UniProtKB-UniRule"/>
</dbReference>
<evidence type="ECO:0000256" key="1">
    <source>
        <dbReference type="ARBA" id="ARBA00009776"/>
    </source>
</evidence>
<comment type="catalytic activity">
    <reaction evidence="9 11">
        <text>dTMP + ATP = dTDP + ADP</text>
        <dbReference type="Rhea" id="RHEA:13517"/>
        <dbReference type="ChEBI" id="CHEBI:30616"/>
        <dbReference type="ChEBI" id="CHEBI:58369"/>
        <dbReference type="ChEBI" id="CHEBI:63528"/>
        <dbReference type="ChEBI" id="CHEBI:456216"/>
        <dbReference type="EC" id="2.7.4.9"/>
    </reaction>
</comment>
<feature type="binding site" evidence="11">
    <location>
        <begin position="10"/>
        <end position="17"/>
    </location>
    <ligand>
        <name>ATP</name>
        <dbReference type="ChEBI" id="CHEBI:30616"/>
    </ligand>
</feature>
<dbReference type="GO" id="GO:0004798">
    <property type="term" value="F:dTMP kinase activity"/>
    <property type="evidence" value="ECO:0007669"/>
    <property type="project" value="UniProtKB-UniRule"/>
</dbReference>
<evidence type="ECO:0000256" key="9">
    <source>
        <dbReference type="ARBA" id="ARBA00048743"/>
    </source>
</evidence>
<dbReference type="GO" id="GO:0006227">
    <property type="term" value="P:dUDP biosynthetic process"/>
    <property type="evidence" value="ECO:0007669"/>
    <property type="project" value="TreeGrafter"/>
</dbReference>
<evidence type="ECO:0000313" key="14">
    <source>
        <dbReference type="Proteomes" id="UP000237752"/>
    </source>
</evidence>
<evidence type="ECO:0000256" key="11">
    <source>
        <dbReference type="HAMAP-Rule" id="MF_00165"/>
    </source>
</evidence>
<evidence type="ECO:0000259" key="12">
    <source>
        <dbReference type="Pfam" id="PF02223"/>
    </source>
</evidence>
<dbReference type="GO" id="GO:0005524">
    <property type="term" value="F:ATP binding"/>
    <property type="evidence" value="ECO:0007669"/>
    <property type="project" value="UniProtKB-UniRule"/>
</dbReference>
<dbReference type="InterPro" id="IPR027417">
    <property type="entry name" value="P-loop_NTPase"/>
</dbReference>
<protein>
    <recommendedName>
        <fullName evidence="3 11">Thymidylate kinase</fullName>
        <ecNumber evidence="2 11">2.7.4.9</ecNumber>
    </recommendedName>
    <alternativeName>
        <fullName evidence="11">dTMP kinase</fullName>
    </alternativeName>
</protein>
<dbReference type="RefSeq" id="WP_238145250.1">
    <property type="nucleotide sequence ID" value="NZ_PVUE01000003.1"/>
</dbReference>
<dbReference type="AlphaFoldDB" id="A0A2T1A3F6"/>
<dbReference type="Pfam" id="PF02223">
    <property type="entry name" value="Thymidylate_kin"/>
    <property type="match status" value="1"/>
</dbReference>
<keyword evidence="4 11" id="KW-0808">Transferase</keyword>
<sequence length="212" mass="22806">MHGLFISFEGGEGVGKSTQIARLADRLRGHGHEVIVTLEPGGTPLGTELRRLVLNPDGHVTPRAEALLYAADRAHHVDTVIEPALAAGKVVITDRYADSSLAYQGVGRALDPQQMRELCEFAVGGRWPEVTILLDVDPIVGLRRARGDGAGDRIEAEGLEFHKAVRAAFLDLAGQDPDRFVVVDASGSLDEVAQRVRVAVDRHLESLPGATR</sequence>
<dbReference type="GO" id="GO:0006233">
    <property type="term" value="P:dTDP biosynthetic process"/>
    <property type="evidence" value="ECO:0007669"/>
    <property type="project" value="InterPro"/>
</dbReference>
<dbReference type="PANTHER" id="PTHR10344">
    <property type="entry name" value="THYMIDYLATE KINASE"/>
    <property type="match status" value="1"/>
</dbReference>
<evidence type="ECO:0000256" key="8">
    <source>
        <dbReference type="ARBA" id="ARBA00022840"/>
    </source>
</evidence>
<evidence type="ECO:0000313" key="13">
    <source>
        <dbReference type="EMBL" id="PRZ43140.1"/>
    </source>
</evidence>
<comment type="similarity">
    <text evidence="1 11">Belongs to the thymidylate kinase family.</text>
</comment>
<dbReference type="HAMAP" id="MF_00165">
    <property type="entry name" value="Thymidylate_kinase"/>
    <property type="match status" value="1"/>
</dbReference>
<proteinExistence type="inferred from homology"/>
<organism evidence="13 14">
    <name type="scientific">Antricoccus suffuscus</name>
    <dbReference type="NCBI Taxonomy" id="1629062"/>
    <lineage>
        <taxon>Bacteria</taxon>
        <taxon>Bacillati</taxon>
        <taxon>Actinomycetota</taxon>
        <taxon>Actinomycetes</taxon>
        <taxon>Geodermatophilales</taxon>
        <taxon>Antricoccaceae</taxon>
        <taxon>Antricoccus</taxon>
    </lineage>
</organism>
<feature type="domain" description="Thymidylate kinase-like" evidence="12">
    <location>
        <begin position="8"/>
        <end position="195"/>
    </location>
</feature>